<evidence type="ECO:0000313" key="4">
    <source>
        <dbReference type="Proteomes" id="UP001642409"/>
    </source>
</evidence>
<keyword evidence="1" id="KW-0812">Transmembrane</keyword>
<dbReference type="EMBL" id="CAXDID020000087">
    <property type="protein sequence ID" value="CAL6020820.1"/>
    <property type="molecule type" value="Genomic_DNA"/>
</dbReference>
<proteinExistence type="predicted"/>
<protein>
    <submittedName>
        <fullName evidence="3">Hypothetical_protein</fullName>
    </submittedName>
</protein>
<evidence type="ECO:0000313" key="2">
    <source>
        <dbReference type="EMBL" id="CAI9937172.1"/>
    </source>
</evidence>
<organism evidence="2">
    <name type="scientific">Hexamita inflata</name>
    <dbReference type="NCBI Taxonomy" id="28002"/>
    <lineage>
        <taxon>Eukaryota</taxon>
        <taxon>Metamonada</taxon>
        <taxon>Diplomonadida</taxon>
        <taxon>Hexamitidae</taxon>
        <taxon>Hexamitinae</taxon>
        <taxon>Hexamita</taxon>
    </lineage>
</organism>
<dbReference type="AlphaFoldDB" id="A0AA86PKJ2"/>
<evidence type="ECO:0000313" key="3">
    <source>
        <dbReference type="EMBL" id="CAL6020820.1"/>
    </source>
</evidence>
<feature type="transmembrane region" description="Helical" evidence="1">
    <location>
        <begin position="141"/>
        <end position="160"/>
    </location>
</feature>
<accession>A0AA86PKJ2</accession>
<dbReference type="Proteomes" id="UP001642409">
    <property type="component" value="Unassembled WGS sequence"/>
</dbReference>
<gene>
    <name evidence="2" type="ORF">HINF_LOCUS24817</name>
    <name evidence="3" type="ORF">HINF_LOCUS27841</name>
</gene>
<name>A0AA86PKJ2_9EUKA</name>
<reference evidence="3 4" key="2">
    <citation type="submission" date="2024-07" db="EMBL/GenBank/DDBJ databases">
        <authorList>
            <person name="Akdeniz Z."/>
        </authorList>
    </citation>
    <scope>NUCLEOTIDE SEQUENCE [LARGE SCALE GENOMIC DNA]</scope>
</reference>
<keyword evidence="4" id="KW-1185">Reference proteome</keyword>
<feature type="transmembrane region" description="Helical" evidence="1">
    <location>
        <begin position="166"/>
        <end position="187"/>
    </location>
</feature>
<dbReference type="EMBL" id="CATOUU010000644">
    <property type="protein sequence ID" value="CAI9937172.1"/>
    <property type="molecule type" value="Genomic_DNA"/>
</dbReference>
<reference evidence="2" key="1">
    <citation type="submission" date="2023-06" db="EMBL/GenBank/DDBJ databases">
        <authorList>
            <person name="Kurt Z."/>
        </authorList>
    </citation>
    <scope>NUCLEOTIDE SEQUENCE</scope>
</reference>
<comment type="caution">
    <text evidence="2">The sequence shown here is derived from an EMBL/GenBank/DDBJ whole genome shotgun (WGS) entry which is preliminary data.</text>
</comment>
<keyword evidence="1" id="KW-1133">Transmembrane helix</keyword>
<sequence length="188" mass="21545">MCVFFFSLLYLHYPYSSDYVLVSHVIFSVLATLRRIISSEWIELFGINVDVSILRTSSEISSVFKLSQQVSLLETAEISSFSACCASPGFFFFGFAFLKTGCTLSFDWMFKCCNSRQFFTSSSYILDFSTSIFMTLQAISLYNFCISQYFFIYSIVLGYIQSCGDTTIGIMSPQPSFLYLLIFWLYAF</sequence>
<evidence type="ECO:0000256" key="1">
    <source>
        <dbReference type="SAM" id="Phobius"/>
    </source>
</evidence>
<keyword evidence="1" id="KW-0472">Membrane</keyword>